<comment type="similarity">
    <text evidence="2">Belongs to the MipA/OmpV family.</text>
</comment>
<dbReference type="Pfam" id="PF06629">
    <property type="entry name" value="MipA"/>
    <property type="match status" value="1"/>
</dbReference>
<keyword evidence="3 6" id="KW-0732">Signal</keyword>
<comment type="subcellular location">
    <subcellularLocation>
        <location evidence="1">Cell outer membrane</location>
    </subcellularLocation>
</comment>
<feature type="chain" id="PRO_5017232494" evidence="6">
    <location>
        <begin position="24"/>
        <end position="275"/>
    </location>
</feature>
<evidence type="ECO:0000256" key="6">
    <source>
        <dbReference type="SAM" id="SignalP"/>
    </source>
</evidence>
<dbReference type="AlphaFoldDB" id="A0A399RB37"/>
<protein>
    <submittedName>
        <fullName evidence="7">MipA/OmpV family protein</fullName>
    </submittedName>
</protein>
<accession>A0A399RB37</accession>
<dbReference type="Proteomes" id="UP000266385">
    <property type="component" value="Unassembled WGS sequence"/>
</dbReference>
<feature type="signal peptide" evidence="6">
    <location>
        <begin position="1"/>
        <end position="23"/>
    </location>
</feature>
<evidence type="ECO:0000256" key="5">
    <source>
        <dbReference type="ARBA" id="ARBA00023237"/>
    </source>
</evidence>
<proteinExistence type="inferred from homology"/>
<evidence type="ECO:0000256" key="1">
    <source>
        <dbReference type="ARBA" id="ARBA00004442"/>
    </source>
</evidence>
<dbReference type="GO" id="GO:0009279">
    <property type="term" value="C:cell outer membrane"/>
    <property type="evidence" value="ECO:0007669"/>
    <property type="project" value="UniProtKB-SubCell"/>
</dbReference>
<organism evidence="7 8">
    <name type="scientific">Henriciella mobilis</name>
    <dbReference type="NCBI Taxonomy" id="2305467"/>
    <lineage>
        <taxon>Bacteria</taxon>
        <taxon>Pseudomonadati</taxon>
        <taxon>Pseudomonadota</taxon>
        <taxon>Alphaproteobacteria</taxon>
        <taxon>Hyphomonadales</taxon>
        <taxon>Hyphomonadaceae</taxon>
        <taxon>Henriciella</taxon>
    </lineage>
</organism>
<comment type="caution">
    <text evidence="7">The sequence shown here is derived from an EMBL/GenBank/DDBJ whole genome shotgun (WGS) entry which is preliminary data.</text>
</comment>
<keyword evidence="8" id="KW-1185">Reference proteome</keyword>
<keyword evidence="4" id="KW-0472">Membrane</keyword>
<evidence type="ECO:0000256" key="2">
    <source>
        <dbReference type="ARBA" id="ARBA00005722"/>
    </source>
</evidence>
<evidence type="ECO:0000313" key="7">
    <source>
        <dbReference type="EMBL" id="RIJ26739.1"/>
    </source>
</evidence>
<dbReference type="PANTHER" id="PTHR38776">
    <property type="entry name" value="MLTA-INTERACTING PROTEIN-RELATED"/>
    <property type="match status" value="1"/>
</dbReference>
<dbReference type="RefSeq" id="WP_119377632.1">
    <property type="nucleotide sequence ID" value="NZ_QWFX01000016.1"/>
</dbReference>
<sequence length="275" mass="29430">MKYALTTAALLLGSVALAFPSQAQEREPLKGWQVSVGAGVLTSPTYEGDDDYDLKVLPNLQFRYGERFFASVQEGVGYRLFNSETFSAGPIAKIRFSRDEDGDQTFSVTGGETDDLRGLGDIDTTIEAGGFAEWTVGDITLSGEVRQGIGGHEGLVADLGASYGGRLTGFGPPVFWSAGPNIRLADSDYTSAYFGVTPLQSARSGLPQYEADGGLYSYGLSASAFVPLDRDNRWSLVMIAGYDQLAGDAGDAPLVDLRGSRDQFTFGAFLSRTFQ</sequence>
<name>A0A399RB37_9PROT</name>
<evidence type="ECO:0000313" key="8">
    <source>
        <dbReference type="Proteomes" id="UP000266385"/>
    </source>
</evidence>
<dbReference type="InterPro" id="IPR010583">
    <property type="entry name" value="MipA"/>
</dbReference>
<dbReference type="PANTHER" id="PTHR38776:SF1">
    <property type="entry name" value="MLTA-INTERACTING PROTEIN-RELATED"/>
    <property type="match status" value="1"/>
</dbReference>
<dbReference type="OrthoDB" id="5462484at2"/>
<evidence type="ECO:0000256" key="4">
    <source>
        <dbReference type="ARBA" id="ARBA00023136"/>
    </source>
</evidence>
<reference evidence="7 8" key="1">
    <citation type="submission" date="2018-08" db="EMBL/GenBank/DDBJ databases">
        <title>Henriciella mobilis sp. nov., isolated from seawater.</title>
        <authorList>
            <person name="Cheng H."/>
            <person name="Wu Y.-H."/>
            <person name="Xu X.-W."/>
            <person name="Guo L.-L."/>
        </authorList>
    </citation>
    <scope>NUCLEOTIDE SEQUENCE [LARGE SCALE GENOMIC DNA]</scope>
    <source>
        <strain evidence="7 8">JN25</strain>
    </source>
</reference>
<evidence type="ECO:0000256" key="3">
    <source>
        <dbReference type="ARBA" id="ARBA00022729"/>
    </source>
</evidence>
<dbReference type="EMBL" id="QWFX01000016">
    <property type="protein sequence ID" value="RIJ26739.1"/>
    <property type="molecule type" value="Genomic_DNA"/>
</dbReference>
<keyword evidence="5" id="KW-0998">Cell outer membrane</keyword>
<gene>
    <name evidence="7" type="ORF">D1223_17500</name>
</gene>